<reference evidence="1" key="1">
    <citation type="submission" date="2023-03" db="EMBL/GenBank/DDBJ databases">
        <title>Massive genome expansion in bonnet fungi (Mycena s.s.) driven by repeated elements and novel gene families across ecological guilds.</title>
        <authorList>
            <consortium name="Lawrence Berkeley National Laboratory"/>
            <person name="Harder C.B."/>
            <person name="Miyauchi S."/>
            <person name="Viragh M."/>
            <person name="Kuo A."/>
            <person name="Thoen E."/>
            <person name="Andreopoulos B."/>
            <person name="Lu D."/>
            <person name="Skrede I."/>
            <person name="Drula E."/>
            <person name="Henrissat B."/>
            <person name="Morin E."/>
            <person name="Kohler A."/>
            <person name="Barry K."/>
            <person name="LaButti K."/>
            <person name="Morin E."/>
            <person name="Salamov A."/>
            <person name="Lipzen A."/>
            <person name="Mereny Z."/>
            <person name="Hegedus B."/>
            <person name="Baldrian P."/>
            <person name="Stursova M."/>
            <person name="Weitz H."/>
            <person name="Taylor A."/>
            <person name="Grigoriev I.V."/>
            <person name="Nagy L.G."/>
            <person name="Martin F."/>
            <person name="Kauserud H."/>
        </authorList>
    </citation>
    <scope>NUCLEOTIDE SEQUENCE</scope>
    <source>
        <strain evidence="1">CBHHK002</strain>
    </source>
</reference>
<keyword evidence="2" id="KW-1185">Reference proteome</keyword>
<sequence length="208" mass="22453">MSVVNTSDYSITDSRAGQVSSETSVGHLYYSPSSAPGAPARVWGVQMNGYTPSGDRPKTFYQYADAVNPYNKGEPGPPFWLESGKDWSESYCFVIPAQSHTGKVKITVANDPHDNVYNQTGKPVVGLVIPPAEFRCTEGEECQGACVSRSKHSYCLFGLLKIWGFDPGNIREGQTSAKAVAQSPSECKIVCKATSTAAGVHRDAEYVD</sequence>
<protein>
    <submittedName>
        <fullName evidence="1">Uncharacterized protein</fullName>
    </submittedName>
</protein>
<proteinExistence type="predicted"/>
<comment type="caution">
    <text evidence="1">The sequence shown here is derived from an EMBL/GenBank/DDBJ whole genome shotgun (WGS) entry which is preliminary data.</text>
</comment>
<dbReference type="EMBL" id="JARIHO010000027">
    <property type="protein sequence ID" value="KAJ7340024.1"/>
    <property type="molecule type" value="Genomic_DNA"/>
</dbReference>
<name>A0AAD6ZUI9_9AGAR</name>
<gene>
    <name evidence="1" type="ORF">DFH08DRAFT_1013710</name>
</gene>
<dbReference type="AlphaFoldDB" id="A0AAD6ZUI9"/>
<evidence type="ECO:0000313" key="1">
    <source>
        <dbReference type="EMBL" id="KAJ7340024.1"/>
    </source>
</evidence>
<accession>A0AAD6ZUI9</accession>
<dbReference type="Proteomes" id="UP001218218">
    <property type="component" value="Unassembled WGS sequence"/>
</dbReference>
<evidence type="ECO:0000313" key="2">
    <source>
        <dbReference type="Proteomes" id="UP001218218"/>
    </source>
</evidence>
<organism evidence="1 2">
    <name type="scientific">Mycena albidolilacea</name>
    <dbReference type="NCBI Taxonomy" id="1033008"/>
    <lineage>
        <taxon>Eukaryota</taxon>
        <taxon>Fungi</taxon>
        <taxon>Dikarya</taxon>
        <taxon>Basidiomycota</taxon>
        <taxon>Agaricomycotina</taxon>
        <taxon>Agaricomycetes</taxon>
        <taxon>Agaricomycetidae</taxon>
        <taxon>Agaricales</taxon>
        <taxon>Marasmiineae</taxon>
        <taxon>Mycenaceae</taxon>
        <taxon>Mycena</taxon>
    </lineage>
</organism>